<comment type="caution">
    <text evidence="10">The sequence shown here is derived from an EMBL/GenBank/DDBJ whole genome shotgun (WGS) entry which is preliminary data.</text>
</comment>
<organism evidence="10 11">
    <name type="scientific">Ramlibacter aurantiacus</name>
    <dbReference type="NCBI Taxonomy" id="2801330"/>
    <lineage>
        <taxon>Bacteria</taxon>
        <taxon>Pseudomonadati</taxon>
        <taxon>Pseudomonadota</taxon>
        <taxon>Betaproteobacteria</taxon>
        <taxon>Burkholderiales</taxon>
        <taxon>Comamonadaceae</taxon>
        <taxon>Ramlibacter</taxon>
    </lineage>
</organism>
<evidence type="ECO:0000256" key="7">
    <source>
        <dbReference type="RuleBase" id="RU000320"/>
    </source>
</evidence>
<keyword evidence="3" id="KW-1003">Cell membrane</keyword>
<evidence type="ECO:0000256" key="5">
    <source>
        <dbReference type="ARBA" id="ARBA00022989"/>
    </source>
</evidence>
<dbReference type="PANTHER" id="PTHR42703:SF1">
    <property type="entry name" value="NA(+)_H(+) ANTIPORTER SUBUNIT D1"/>
    <property type="match status" value="1"/>
</dbReference>
<dbReference type="InterPro" id="IPR003918">
    <property type="entry name" value="NADH_UbQ_OxRdtase"/>
</dbReference>
<feature type="transmembrane region" description="Helical" evidence="8">
    <location>
        <begin position="12"/>
        <end position="33"/>
    </location>
</feature>
<feature type="transmembrane region" description="Helical" evidence="8">
    <location>
        <begin position="282"/>
        <end position="303"/>
    </location>
</feature>
<keyword evidence="4 7" id="KW-0812">Transmembrane</keyword>
<feature type="transmembrane region" description="Helical" evidence="8">
    <location>
        <begin position="117"/>
        <end position="134"/>
    </location>
</feature>
<feature type="transmembrane region" description="Helical" evidence="8">
    <location>
        <begin position="463"/>
        <end position="485"/>
    </location>
</feature>
<feature type="transmembrane region" description="Helical" evidence="8">
    <location>
        <begin position="345"/>
        <end position="368"/>
    </location>
</feature>
<evidence type="ECO:0000313" key="11">
    <source>
        <dbReference type="Proteomes" id="UP000613011"/>
    </source>
</evidence>
<dbReference type="InterPro" id="IPR050586">
    <property type="entry name" value="CPA3_Na-H_Antiporter_D"/>
</dbReference>
<feature type="transmembrane region" description="Helical" evidence="8">
    <location>
        <begin position="80"/>
        <end position="105"/>
    </location>
</feature>
<dbReference type="AlphaFoldDB" id="A0A936ZI50"/>
<dbReference type="PRINTS" id="PR01437">
    <property type="entry name" value="NUOXDRDTASE4"/>
</dbReference>
<feature type="transmembrane region" description="Helical" evidence="8">
    <location>
        <begin position="171"/>
        <end position="192"/>
    </location>
</feature>
<reference evidence="10" key="1">
    <citation type="submission" date="2021-01" db="EMBL/GenBank/DDBJ databases">
        <title>Ramlibacter sp. strain AW1 16S ribosomal RNA gene Genome sequencing and assembly.</title>
        <authorList>
            <person name="Kang M."/>
        </authorList>
    </citation>
    <scope>NUCLEOTIDE SEQUENCE</scope>
    <source>
        <strain evidence="10">AW1</strain>
    </source>
</reference>
<dbReference type="EMBL" id="JAEQNA010000002">
    <property type="protein sequence ID" value="MBL0420287.1"/>
    <property type="molecule type" value="Genomic_DNA"/>
</dbReference>
<evidence type="ECO:0000256" key="4">
    <source>
        <dbReference type="ARBA" id="ARBA00022692"/>
    </source>
</evidence>
<dbReference type="Proteomes" id="UP000613011">
    <property type="component" value="Unassembled WGS sequence"/>
</dbReference>
<dbReference type="Pfam" id="PF00361">
    <property type="entry name" value="Proton_antipo_M"/>
    <property type="match status" value="1"/>
</dbReference>
<sequence>MPPWITDWTQPGVPWAALAIVGPLAMALAAALWPVLARALVWPAGLANVAVAALACAQVWQHGAIELAVGGWRPPLGISLRLDGLAGAMLLVASLVSLAALVFARAGLAEGPARQEAAFWPLAFCILAALHASLLGADLFNLYVALELLTVSAVALVALEGTPAALAAALRYLFVALAGSLAYLLGVALLYARSGTLDLHVLRAIPLQGGGEFDLLLAVALITTGLLAKGALFPLHGWLAPAHAAAPAPASALLSALVVKAPIVILLRVWFEALPGLPTPSFAQLVGALGAAAILLGSLLALREERLKRLVAYSTVAQLGYVLLVFPLGAAAARDHEWAAAAWTGAAFHLMAHALAKAAMFLSAGAMLQGLGHDRIDGMAGVGGAMPVSAFAFALAAVSLMGLPPSGGFTGKYLLLTAALGSGQWWWAAVILLGGLLAAAYLFRPLSCFMADARPALHSPVPLGRQVIALVLALGAIGLGLLSAAPARLLAPHWAGEVAL</sequence>
<dbReference type="GO" id="GO:0008137">
    <property type="term" value="F:NADH dehydrogenase (ubiquinone) activity"/>
    <property type="evidence" value="ECO:0007669"/>
    <property type="project" value="InterPro"/>
</dbReference>
<evidence type="ECO:0000259" key="9">
    <source>
        <dbReference type="Pfam" id="PF00361"/>
    </source>
</evidence>
<evidence type="ECO:0000256" key="2">
    <source>
        <dbReference type="ARBA" id="ARBA00005346"/>
    </source>
</evidence>
<evidence type="ECO:0000256" key="3">
    <source>
        <dbReference type="ARBA" id="ARBA00022475"/>
    </source>
</evidence>
<dbReference type="PANTHER" id="PTHR42703">
    <property type="entry name" value="NADH DEHYDROGENASE"/>
    <property type="match status" value="1"/>
</dbReference>
<feature type="transmembrane region" description="Helical" evidence="8">
    <location>
        <begin position="215"/>
        <end position="239"/>
    </location>
</feature>
<evidence type="ECO:0000256" key="6">
    <source>
        <dbReference type="ARBA" id="ARBA00023136"/>
    </source>
</evidence>
<keyword evidence="6 8" id="KW-0472">Membrane</keyword>
<keyword evidence="5 8" id="KW-1133">Transmembrane helix</keyword>
<dbReference type="GO" id="GO:0042773">
    <property type="term" value="P:ATP synthesis coupled electron transport"/>
    <property type="evidence" value="ECO:0007669"/>
    <property type="project" value="InterPro"/>
</dbReference>
<name>A0A936ZI50_9BURK</name>
<dbReference type="InterPro" id="IPR001750">
    <property type="entry name" value="ND/Mrp_TM"/>
</dbReference>
<comment type="subcellular location">
    <subcellularLocation>
        <location evidence="1">Cell membrane</location>
        <topology evidence="1">Multi-pass membrane protein</topology>
    </subcellularLocation>
    <subcellularLocation>
        <location evidence="7">Membrane</location>
        <topology evidence="7">Multi-pass membrane protein</topology>
    </subcellularLocation>
</comment>
<evidence type="ECO:0000256" key="1">
    <source>
        <dbReference type="ARBA" id="ARBA00004651"/>
    </source>
</evidence>
<gene>
    <name evidence="10" type="ORF">JI739_08020</name>
</gene>
<feature type="transmembrane region" description="Helical" evidence="8">
    <location>
        <begin position="40"/>
        <end position="60"/>
    </location>
</feature>
<protein>
    <recommendedName>
        <fullName evidence="9">NADH:quinone oxidoreductase/Mrp antiporter transmembrane domain-containing protein</fullName>
    </recommendedName>
</protein>
<keyword evidence="11" id="KW-1185">Reference proteome</keyword>
<proteinExistence type="inferred from homology"/>
<feature type="domain" description="NADH:quinone oxidoreductase/Mrp antiporter transmembrane" evidence="9">
    <location>
        <begin position="138"/>
        <end position="434"/>
    </location>
</feature>
<evidence type="ECO:0000256" key="8">
    <source>
        <dbReference type="SAM" id="Phobius"/>
    </source>
</evidence>
<feature type="transmembrane region" description="Helical" evidence="8">
    <location>
        <begin position="310"/>
        <end position="333"/>
    </location>
</feature>
<feature type="transmembrane region" description="Helical" evidence="8">
    <location>
        <begin position="424"/>
        <end position="443"/>
    </location>
</feature>
<feature type="transmembrane region" description="Helical" evidence="8">
    <location>
        <begin position="140"/>
        <end position="159"/>
    </location>
</feature>
<dbReference type="GO" id="GO:0005886">
    <property type="term" value="C:plasma membrane"/>
    <property type="evidence" value="ECO:0007669"/>
    <property type="project" value="UniProtKB-SubCell"/>
</dbReference>
<feature type="transmembrane region" description="Helical" evidence="8">
    <location>
        <begin position="251"/>
        <end position="270"/>
    </location>
</feature>
<evidence type="ECO:0000313" key="10">
    <source>
        <dbReference type="EMBL" id="MBL0420287.1"/>
    </source>
</evidence>
<dbReference type="RefSeq" id="WP_201683374.1">
    <property type="nucleotide sequence ID" value="NZ_JAEQNA010000002.1"/>
</dbReference>
<accession>A0A936ZI50</accession>
<feature type="transmembrane region" description="Helical" evidence="8">
    <location>
        <begin position="380"/>
        <end position="404"/>
    </location>
</feature>
<comment type="similarity">
    <text evidence="2">Belongs to the CPA3 antiporters (TC 2.A.63) subunit D family.</text>
</comment>